<keyword evidence="2" id="KW-1185">Reference proteome</keyword>
<sequence>MPVVDVKQTDKLDATKPNCPLPVIIELEGKKELTKLNKQLSKVLSKKSNQVIRFTTGKTLNCLELEDR</sequence>
<organism evidence="1 2">
    <name type="scientific">Virgibacillus phasianinus</name>
    <dbReference type="NCBI Taxonomy" id="2017483"/>
    <lineage>
        <taxon>Bacteria</taxon>
        <taxon>Bacillati</taxon>
        <taxon>Bacillota</taxon>
        <taxon>Bacilli</taxon>
        <taxon>Bacillales</taxon>
        <taxon>Bacillaceae</taxon>
        <taxon>Virgibacillus</taxon>
    </lineage>
</organism>
<reference evidence="1 2" key="1">
    <citation type="submission" date="2017-07" db="EMBL/GenBank/DDBJ databases">
        <title>Virgibacillus sp. LM2416.</title>
        <authorList>
            <person name="Tak E.J."/>
            <person name="Bae J.-W."/>
        </authorList>
    </citation>
    <scope>NUCLEOTIDE SEQUENCE [LARGE SCALE GENOMIC DNA]</scope>
    <source>
        <strain evidence="1 2">LM2416</strain>
    </source>
</reference>
<dbReference type="KEGG" id="vil:CFK37_18810"/>
<dbReference type="AlphaFoldDB" id="A0A220U870"/>
<dbReference type="Proteomes" id="UP000198312">
    <property type="component" value="Chromosome"/>
</dbReference>
<protein>
    <submittedName>
        <fullName evidence="1">Uncharacterized protein</fullName>
    </submittedName>
</protein>
<evidence type="ECO:0000313" key="1">
    <source>
        <dbReference type="EMBL" id="ASK64061.1"/>
    </source>
</evidence>
<proteinExistence type="predicted"/>
<evidence type="ECO:0000313" key="2">
    <source>
        <dbReference type="Proteomes" id="UP000198312"/>
    </source>
</evidence>
<accession>A0A220U870</accession>
<gene>
    <name evidence="1" type="ORF">CFK37_18810</name>
</gene>
<dbReference type="EMBL" id="CP022315">
    <property type="protein sequence ID" value="ASK64061.1"/>
    <property type="molecule type" value="Genomic_DNA"/>
</dbReference>
<name>A0A220U870_9BACI</name>